<dbReference type="PANTHER" id="PTHR46883:SF1">
    <property type="entry name" value="BARDET-BIEDL SYNDROME 12 PROTEIN"/>
    <property type="match status" value="1"/>
</dbReference>
<reference evidence="1" key="1">
    <citation type="journal article" date="2019" name="bioRxiv">
        <title>The Genome of the Zebra Mussel, Dreissena polymorpha: A Resource for Invasive Species Research.</title>
        <authorList>
            <person name="McCartney M.A."/>
            <person name="Auch B."/>
            <person name="Kono T."/>
            <person name="Mallez S."/>
            <person name="Zhang Y."/>
            <person name="Obille A."/>
            <person name="Becker A."/>
            <person name="Abrahante J.E."/>
            <person name="Garbe J."/>
            <person name="Badalamenti J.P."/>
            <person name="Herman A."/>
            <person name="Mangelson H."/>
            <person name="Liachko I."/>
            <person name="Sullivan S."/>
            <person name="Sone E.D."/>
            <person name="Koren S."/>
            <person name="Silverstein K.A.T."/>
            <person name="Beckman K.B."/>
            <person name="Gohl D.M."/>
        </authorList>
    </citation>
    <scope>NUCLEOTIDE SEQUENCE</scope>
    <source>
        <strain evidence="1">Duluth1</strain>
        <tissue evidence="1">Whole animal</tissue>
    </source>
</reference>
<gene>
    <name evidence="1" type="ORF">DPMN_068422</name>
</gene>
<evidence type="ECO:0000313" key="1">
    <source>
        <dbReference type="EMBL" id="KAH3708962.1"/>
    </source>
</evidence>
<dbReference type="GO" id="GO:0051131">
    <property type="term" value="P:chaperone-mediated protein complex assembly"/>
    <property type="evidence" value="ECO:0007669"/>
    <property type="project" value="InterPro"/>
</dbReference>
<dbReference type="Gene3D" id="3.50.7.10">
    <property type="entry name" value="GroEL"/>
    <property type="match status" value="1"/>
</dbReference>
<feature type="non-terminal residue" evidence="1">
    <location>
        <position position="1"/>
    </location>
</feature>
<proteinExistence type="predicted"/>
<dbReference type="GO" id="GO:0045494">
    <property type="term" value="P:photoreceptor cell maintenance"/>
    <property type="evidence" value="ECO:0007669"/>
    <property type="project" value="TreeGrafter"/>
</dbReference>
<dbReference type="SUPFAM" id="SSF52029">
    <property type="entry name" value="GroEL apical domain-like"/>
    <property type="match status" value="1"/>
</dbReference>
<evidence type="ECO:0000313" key="2">
    <source>
        <dbReference type="Proteomes" id="UP000828390"/>
    </source>
</evidence>
<dbReference type="Gene3D" id="1.10.560.10">
    <property type="entry name" value="GroEL-like equatorial domain"/>
    <property type="match status" value="1"/>
</dbReference>
<dbReference type="InterPro" id="IPR027410">
    <property type="entry name" value="TCP-1-like_intermed_sf"/>
</dbReference>
<dbReference type="EMBL" id="JAIWYP010000014">
    <property type="protein sequence ID" value="KAH3708962.1"/>
    <property type="molecule type" value="Genomic_DNA"/>
</dbReference>
<name>A0A9D4BU97_DREPO</name>
<dbReference type="Gene3D" id="3.30.260.10">
    <property type="entry name" value="TCP-1-like chaperonin intermediate domain"/>
    <property type="match status" value="1"/>
</dbReference>
<dbReference type="InterPro" id="IPR042984">
    <property type="entry name" value="BBS12"/>
</dbReference>
<dbReference type="Proteomes" id="UP000828390">
    <property type="component" value="Unassembled WGS sequence"/>
</dbReference>
<dbReference type="PANTHER" id="PTHR46883">
    <property type="entry name" value="BARDET-BIEDL SYNDROME 12 PROTEIN"/>
    <property type="match status" value="1"/>
</dbReference>
<organism evidence="1 2">
    <name type="scientific">Dreissena polymorpha</name>
    <name type="common">Zebra mussel</name>
    <name type="synonym">Mytilus polymorpha</name>
    <dbReference type="NCBI Taxonomy" id="45954"/>
    <lineage>
        <taxon>Eukaryota</taxon>
        <taxon>Metazoa</taxon>
        <taxon>Spiralia</taxon>
        <taxon>Lophotrochozoa</taxon>
        <taxon>Mollusca</taxon>
        <taxon>Bivalvia</taxon>
        <taxon>Autobranchia</taxon>
        <taxon>Heteroconchia</taxon>
        <taxon>Euheterodonta</taxon>
        <taxon>Imparidentia</taxon>
        <taxon>Neoheterodontei</taxon>
        <taxon>Myida</taxon>
        <taxon>Dreissenoidea</taxon>
        <taxon>Dreissenidae</taxon>
        <taxon>Dreissena</taxon>
    </lineage>
</organism>
<dbReference type="InterPro" id="IPR027409">
    <property type="entry name" value="GroEL-like_apical_dom_sf"/>
</dbReference>
<dbReference type="Pfam" id="PF00118">
    <property type="entry name" value="Cpn60_TCP1"/>
    <property type="match status" value="1"/>
</dbReference>
<sequence length="867" mass="96561">MDSSLRLIERVVTDYLTNPEMIKCVHSDEGSSFFRDATSLLHELEFKDPLAEYIVSAAHRYGKQHGFCSSDTGLYFVCMFVHICKKLQQQGIPVDITISEIQRIFQNVQANSQMKTVTVQEAVLLLQELNTSAHLTDKDKNFDSVSKVVKTRDSDALYGENALTKNCDNLKSNYFVPAVEDRKESKWNMVELATSSTCNMEVKAAESNISVDNHYGESSNNDKGYTDEFEDGNEDDLIKELEQLQTDIANDLERVKLFQSLSQRRLPYDNALRTQDDDSEFEDCFYQINKINSDSDVTEVSKLNTLSETVKNALSDKEEADEWIEVNIKFARSSYGENISKNVTNLVGKCENLGGKCENLGRKCESKACETTGLFRSVHEMDLAQVNELLQSVSEKQTKFSSKLSILSRHINTNEAISVSEKNDVTDDANDKAKSGTSNITADRRINTFYNQSVNNNDGAYGVHVIGCENSKYESISNVRTNSNKGKAVSEGGKINDAKQKLEEGKIDGAKQHFEQGKTIDAKQKFGEIKINDANKKTGKGKMNDAKQNISEGNINDAKTDCGRKSLTDRGRTKWLTDRESILLLVRGILGSEREDFVNVVTDIVEVQNVQDTHEGNTTLRFDIAQVQLYCVNGVGQKPMLVNGLVIKTTSDVVDSVLHYPGKHYSTLLVNADITMSYRHKGYNPLKVKQTMTSQQYMEGCNASDAWLDSVLHLLKQLNINLLLVKGGVSPAVQHACEASGILIISRVPYQLLEQISSSAQVDLLTYVPLATQTHVCCNLTLSTLASHRSGSVQMNGQSQWEVVLNTLDALFQTVVVAGVSSVFCNLRKQEVLNCLHQVTSVLNSSDLLIGEGSFEMTCIETCEWKI</sequence>
<reference evidence="1" key="2">
    <citation type="submission" date="2020-11" db="EMBL/GenBank/DDBJ databases">
        <authorList>
            <person name="McCartney M.A."/>
            <person name="Auch B."/>
            <person name="Kono T."/>
            <person name="Mallez S."/>
            <person name="Becker A."/>
            <person name="Gohl D.M."/>
            <person name="Silverstein K.A.T."/>
            <person name="Koren S."/>
            <person name="Bechman K.B."/>
            <person name="Herman A."/>
            <person name="Abrahante J.E."/>
            <person name="Garbe J."/>
        </authorList>
    </citation>
    <scope>NUCLEOTIDE SEQUENCE</scope>
    <source>
        <strain evidence="1">Duluth1</strain>
        <tissue evidence="1">Whole animal</tissue>
    </source>
</reference>
<dbReference type="AlphaFoldDB" id="A0A9D4BU97"/>
<keyword evidence="2" id="KW-1185">Reference proteome</keyword>
<dbReference type="InterPro" id="IPR002423">
    <property type="entry name" value="Cpn60/GroEL/TCP-1"/>
</dbReference>
<accession>A0A9D4BU97</accession>
<dbReference type="InterPro" id="IPR027413">
    <property type="entry name" value="GROEL-like_equatorial_sf"/>
</dbReference>
<dbReference type="GO" id="GO:0005524">
    <property type="term" value="F:ATP binding"/>
    <property type="evidence" value="ECO:0007669"/>
    <property type="project" value="InterPro"/>
</dbReference>
<comment type="caution">
    <text evidence="1">The sequence shown here is derived from an EMBL/GenBank/DDBJ whole genome shotgun (WGS) entry which is preliminary data.</text>
</comment>
<protein>
    <submittedName>
        <fullName evidence="1">Uncharacterized protein</fullName>
    </submittedName>
</protein>